<dbReference type="Gene3D" id="1.10.510.10">
    <property type="entry name" value="Transferase(Phosphotransferase) domain 1"/>
    <property type="match status" value="1"/>
</dbReference>
<dbReference type="InterPro" id="IPR001054">
    <property type="entry name" value="A/G_cyclase"/>
</dbReference>
<dbReference type="GO" id="GO:0005886">
    <property type="term" value="C:plasma membrane"/>
    <property type="evidence" value="ECO:0007669"/>
    <property type="project" value="UniProtKB-SubCell"/>
</dbReference>
<dbReference type="GO" id="GO:0006935">
    <property type="term" value="P:chemotaxis"/>
    <property type="evidence" value="ECO:0007669"/>
    <property type="project" value="UniProtKB-ARBA"/>
</dbReference>
<dbReference type="InterPro" id="IPR000719">
    <property type="entry name" value="Prot_kinase_dom"/>
</dbReference>
<proteinExistence type="inferred from homology"/>
<keyword evidence="21" id="KW-1185">Reference proteome</keyword>
<comment type="subcellular location">
    <subcellularLocation>
        <location evidence="2">Cell membrane</location>
    </subcellularLocation>
    <subcellularLocation>
        <location evidence="3">Membrane</location>
        <topology evidence="3">Single-pass type I membrane protein</topology>
    </subcellularLocation>
</comment>
<evidence type="ECO:0000256" key="6">
    <source>
        <dbReference type="ARBA" id="ARBA00022692"/>
    </source>
</evidence>
<keyword evidence="9 17" id="KW-1133">Transmembrane helix</keyword>
<evidence type="ECO:0000256" key="15">
    <source>
        <dbReference type="RuleBase" id="RU000405"/>
    </source>
</evidence>
<dbReference type="EC" id="4.6.1.2" evidence="4 16"/>
<keyword evidence="7" id="KW-0732">Signal</keyword>
<dbReference type="GO" id="GO:0004383">
    <property type="term" value="F:guanylate cyclase activity"/>
    <property type="evidence" value="ECO:0007669"/>
    <property type="project" value="UniProtKB-EC"/>
</dbReference>
<dbReference type="Pfam" id="PF07701">
    <property type="entry name" value="HNOBA"/>
    <property type="match status" value="1"/>
</dbReference>
<evidence type="ECO:0000259" key="19">
    <source>
        <dbReference type="PROSITE" id="PS50125"/>
    </source>
</evidence>
<dbReference type="PANTHER" id="PTHR11920:SF375">
    <property type="entry name" value="RECEPTOR-TYPE GUANYLATE CYCLASE GCY-13"/>
    <property type="match status" value="1"/>
</dbReference>
<protein>
    <recommendedName>
        <fullName evidence="4 16">Guanylate cyclase</fullName>
        <ecNumber evidence="4 16">4.6.1.2</ecNumber>
    </recommendedName>
</protein>
<feature type="transmembrane region" description="Helical" evidence="17">
    <location>
        <begin position="50"/>
        <end position="76"/>
    </location>
</feature>
<dbReference type="FunFam" id="1.10.510.10:FF:001284">
    <property type="entry name" value="Guanylate cyclase"/>
    <property type="match status" value="1"/>
</dbReference>
<dbReference type="InterPro" id="IPR029787">
    <property type="entry name" value="Nucleotide_cyclase"/>
</dbReference>
<dbReference type="GO" id="GO:0005524">
    <property type="term" value="F:ATP binding"/>
    <property type="evidence" value="ECO:0007669"/>
    <property type="project" value="InterPro"/>
</dbReference>
<sequence>MCCVKFFLQNWTFSIIDETLIWDAYNGIRPETIPACGYNSICAKSFFVEYFYIVITVAVIILFCVTAAIIAAFLVIKANRDEQARLDDQWLIPHQNLTSIVKQAKSRVDQQSSRSLQSSSTVLTGVSSNNFFPETENITYFSYFGEPVLARKYEVRVQILEEDKAELRYLRSLEHDNICRFIGLSIDGPIYMSLWRYCSRGSVKSVISKSSMSMDGFFIYCLMKDIALGLQFIHNSSIRFHGSLTSDNCFINDRWQVKIAGFGLNFISRAEQKQCDDYLLHRAPELLRDPMKSGTQPGDVYSFAIVCSELISRTSPWDIENRKEEVADIVFMVKRGGRNAFRPSLETPEEEEDVNPALCHLIRDCWEEDPKHRPNIETVNKLMKSINSGRTANLMDHVFSVLEKHASSLEDEVQERMKELVEEKKKSDLLLYRMLPQQVADRLKMGQSVEPETFESVTIFFSDVVGFTTLAGKCTPLQVVNLLNDLYTTFDAIIDRNDTYKVETIGDGYLCVSGLPKRNGYEHVNNISNMSLELLENLKSYKIAHLPNEIVNIRIGMHSGSCVAGVVGLTMPRYCLFGDTVNTASRMESNGKPGHIHLSEDAHQLLISLFPEYSTESRGEVIIKGKGVMQTYWLLGRR</sequence>
<accession>A0A9P1J233</accession>
<evidence type="ECO:0000256" key="8">
    <source>
        <dbReference type="ARBA" id="ARBA00022741"/>
    </source>
</evidence>
<evidence type="ECO:0000256" key="7">
    <source>
        <dbReference type="ARBA" id="ARBA00022729"/>
    </source>
</evidence>
<dbReference type="EMBL" id="CANHGI010000005">
    <property type="protein sequence ID" value="CAI5453598.1"/>
    <property type="molecule type" value="Genomic_DNA"/>
</dbReference>
<evidence type="ECO:0000256" key="2">
    <source>
        <dbReference type="ARBA" id="ARBA00004236"/>
    </source>
</evidence>
<reference evidence="20" key="1">
    <citation type="submission" date="2022-11" db="EMBL/GenBank/DDBJ databases">
        <authorList>
            <person name="Kikuchi T."/>
        </authorList>
    </citation>
    <scope>NUCLEOTIDE SEQUENCE</scope>
    <source>
        <strain evidence="20">PS1010</strain>
    </source>
</reference>
<evidence type="ECO:0000256" key="3">
    <source>
        <dbReference type="ARBA" id="ARBA00004479"/>
    </source>
</evidence>
<dbReference type="SUPFAM" id="SSF55073">
    <property type="entry name" value="Nucleotide cyclase"/>
    <property type="match status" value="1"/>
</dbReference>
<dbReference type="GO" id="GO:0007168">
    <property type="term" value="P:receptor guanylyl cyclase signaling pathway"/>
    <property type="evidence" value="ECO:0007669"/>
    <property type="project" value="TreeGrafter"/>
</dbReference>
<dbReference type="InterPro" id="IPR050401">
    <property type="entry name" value="Cyclic_nucleotide_synthase"/>
</dbReference>
<keyword evidence="8" id="KW-0547">Nucleotide-binding</keyword>
<dbReference type="PROSITE" id="PS50125">
    <property type="entry name" value="GUANYLATE_CYCLASE_2"/>
    <property type="match status" value="1"/>
</dbReference>
<dbReference type="Gene3D" id="6.10.250.780">
    <property type="match status" value="1"/>
</dbReference>
<evidence type="ECO:0000256" key="14">
    <source>
        <dbReference type="ARBA" id="ARBA00023293"/>
    </source>
</evidence>
<keyword evidence="13 15" id="KW-0456">Lyase</keyword>
<dbReference type="AlphaFoldDB" id="A0A9P1J233"/>
<evidence type="ECO:0000256" key="17">
    <source>
        <dbReference type="SAM" id="Phobius"/>
    </source>
</evidence>
<comment type="similarity">
    <text evidence="15">Belongs to the adenylyl cyclase class-4/guanylyl cyclase family.</text>
</comment>
<keyword evidence="11" id="KW-0675">Receptor</keyword>
<evidence type="ECO:0000256" key="12">
    <source>
        <dbReference type="ARBA" id="ARBA00023180"/>
    </source>
</evidence>
<keyword evidence="14 16" id="KW-0141">cGMP biosynthesis</keyword>
<dbReference type="PROSITE" id="PS50011">
    <property type="entry name" value="PROTEIN_KINASE_DOM"/>
    <property type="match status" value="1"/>
</dbReference>
<evidence type="ECO:0000256" key="1">
    <source>
        <dbReference type="ARBA" id="ARBA00001436"/>
    </source>
</evidence>
<dbReference type="GO" id="GO:0007635">
    <property type="term" value="P:chemosensory behavior"/>
    <property type="evidence" value="ECO:0007669"/>
    <property type="project" value="UniProtKB-ARBA"/>
</dbReference>
<dbReference type="CDD" id="cd07302">
    <property type="entry name" value="CHD"/>
    <property type="match status" value="1"/>
</dbReference>
<dbReference type="Proteomes" id="UP001152747">
    <property type="component" value="Unassembled WGS sequence"/>
</dbReference>
<dbReference type="FunFam" id="3.30.70.1230:FF:000023">
    <property type="entry name" value="Guanylate cyclase"/>
    <property type="match status" value="1"/>
</dbReference>
<dbReference type="InterPro" id="IPR011645">
    <property type="entry name" value="HNOB_dom_associated"/>
</dbReference>
<evidence type="ECO:0000256" key="13">
    <source>
        <dbReference type="ARBA" id="ARBA00023239"/>
    </source>
</evidence>
<feature type="domain" description="Protein kinase" evidence="18">
    <location>
        <begin position="116"/>
        <end position="386"/>
    </location>
</feature>
<name>A0A9P1J233_9PELO</name>
<evidence type="ECO:0000313" key="20">
    <source>
        <dbReference type="EMBL" id="CAI5453598.1"/>
    </source>
</evidence>
<evidence type="ECO:0000256" key="9">
    <source>
        <dbReference type="ARBA" id="ARBA00022989"/>
    </source>
</evidence>
<dbReference type="InterPro" id="IPR011009">
    <property type="entry name" value="Kinase-like_dom_sf"/>
</dbReference>
<dbReference type="GO" id="GO:0035556">
    <property type="term" value="P:intracellular signal transduction"/>
    <property type="evidence" value="ECO:0007669"/>
    <property type="project" value="InterPro"/>
</dbReference>
<dbReference type="PANTHER" id="PTHR11920">
    <property type="entry name" value="GUANYLYL CYCLASE"/>
    <property type="match status" value="1"/>
</dbReference>
<evidence type="ECO:0000256" key="11">
    <source>
        <dbReference type="ARBA" id="ARBA00023170"/>
    </source>
</evidence>
<dbReference type="OrthoDB" id="302535at2759"/>
<comment type="caution">
    <text evidence="20">The sequence shown here is derived from an EMBL/GenBank/DDBJ whole genome shotgun (WGS) entry which is preliminary data.</text>
</comment>
<dbReference type="SUPFAM" id="SSF56112">
    <property type="entry name" value="Protein kinase-like (PK-like)"/>
    <property type="match status" value="1"/>
</dbReference>
<evidence type="ECO:0000259" key="18">
    <source>
        <dbReference type="PROSITE" id="PS50011"/>
    </source>
</evidence>
<comment type="catalytic activity">
    <reaction evidence="1 16">
        <text>GTP = 3',5'-cyclic GMP + diphosphate</text>
        <dbReference type="Rhea" id="RHEA:13665"/>
        <dbReference type="ChEBI" id="CHEBI:33019"/>
        <dbReference type="ChEBI" id="CHEBI:37565"/>
        <dbReference type="ChEBI" id="CHEBI:57746"/>
        <dbReference type="EC" id="4.6.1.2"/>
    </reaction>
</comment>
<evidence type="ECO:0000313" key="21">
    <source>
        <dbReference type="Proteomes" id="UP001152747"/>
    </source>
</evidence>
<evidence type="ECO:0000256" key="10">
    <source>
        <dbReference type="ARBA" id="ARBA00023136"/>
    </source>
</evidence>
<dbReference type="InterPro" id="IPR001245">
    <property type="entry name" value="Ser-Thr/Tyr_kinase_cat_dom"/>
</dbReference>
<dbReference type="PROSITE" id="PS00452">
    <property type="entry name" value="GUANYLATE_CYCLASE_1"/>
    <property type="match status" value="1"/>
</dbReference>
<dbReference type="Gene3D" id="3.30.70.1230">
    <property type="entry name" value="Nucleotide cyclase"/>
    <property type="match status" value="1"/>
</dbReference>
<evidence type="ECO:0000256" key="4">
    <source>
        <dbReference type="ARBA" id="ARBA00012202"/>
    </source>
</evidence>
<organism evidence="20 21">
    <name type="scientific">Caenorhabditis angaria</name>
    <dbReference type="NCBI Taxonomy" id="860376"/>
    <lineage>
        <taxon>Eukaryota</taxon>
        <taxon>Metazoa</taxon>
        <taxon>Ecdysozoa</taxon>
        <taxon>Nematoda</taxon>
        <taxon>Chromadorea</taxon>
        <taxon>Rhabditida</taxon>
        <taxon>Rhabditina</taxon>
        <taxon>Rhabditomorpha</taxon>
        <taxon>Rhabditoidea</taxon>
        <taxon>Rhabditidae</taxon>
        <taxon>Peloderinae</taxon>
        <taxon>Caenorhabditis</taxon>
    </lineage>
</organism>
<evidence type="ECO:0000256" key="16">
    <source>
        <dbReference type="RuleBase" id="RU003431"/>
    </source>
</evidence>
<dbReference type="SMART" id="SM00044">
    <property type="entry name" value="CYCc"/>
    <property type="match status" value="1"/>
</dbReference>
<keyword evidence="10 17" id="KW-0472">Membrane</keyword>
<keyword evidence="12" id="KW-0325">Glycoprotein</keyword>
<dbReference type="GO" id="GO:0001653">
    <property type="term" value="F:peptide receptor activity"/>
    <property type="evidence" value="ECO:0007669"/>
    <property type="project" value="TreeGrafter"/>
</dbReference>
<keyword evidence="6 17" id="KW-0812">Transmembrane</keyword>
<dbReference type="Pfam" id="PF07714">
    <property type="entry name" value="PK_Tyr_Ser-Thr"/>
    <property type="match status" value="1"/>
</dbReference>
<dbReference type="InterPro" id="IPR018297">
    <property type="entry name" value="A/G_cyclase_CS"/>
</dbReference>
<dbReference type="GO" id="GO:0004672">
    <property type="term" value="F:protein kinase activity"/>
    <property type="evidence" value="ECO:0007669"/>
    <property type="project" value="InterPro"/>
</dbReference>
<evidence type="ECO:0000256" key="5">
    <source>
        <dbReference type="ARBA" id="ARBA00022475"/>
    </source>
</evidence>
<dbReference type="Pfam" id="PF00211">
    <property type="entry name" value="Guanylate_cyc"/>
    <property type="match status" value="1"/>
</dbReference>
<dbReference type="GO" id="GO:0004016">
    <property type="term" value="F:adenylate cyclase activity"/>
    <property type="evidence" value="ECO:0007669"/>
    <property type="project" value="TreeGrafter"/>
</dbReference>
<keyword evidence="5" id="KW-1003">Cell membrane</keyword>
<gene>
    <name evidence="20" type="ORF">CAMP_LOCUS16235</name>
</gene>
<feature type="domain" description="Guanylate cyclase" evidence="19">
    <location>
        <begin position="458"/>
        <end position="588"/>
    </location>
</feature>